<keyword evidence="6" id="KW-0133">Cell shape</keyword>
<dbReference type="GO" id="GO:0009252">
    <property type="term" value="P:peptidoglycan biosynthetic process"/>
    <property type="evidence" value="ECO:0007669"/>
    <property type="project" value="UniProtKB-KW"/>
</dbReference>
<dbReference type="Proteomes" id="UP000254938">
    <property type="component" value="Unassembled WGS sequence"/>
</dbReference>
<evidence type="ECO:0000259" key="16">
    <source>
        <dbReference type="Pfam" id="PF00275"/>
    </source>
</evidence>
<organism evidence="17 18">
    <name type="scientific">Klebsiella pneumoniae</name>
    <dbReference type="NCBI Taxonomy" id="573"/>
    <lineage>
        <taxon>Bacteria</taxon>
        <taxon>Pseudomonadati</taxon>
        <taxon>Pseudomonadota</taxon>
        <taxon>Gammaproteobacteria</taxon>
        <taxon>Enterobacterales</taxon>
        <taxon>Enterobacteriaceae</taxon>
        <taxon>Klebsiella/Raoultella group</taxon>
        <taxon>Klebsiella</taxon>
        <taxon>Klebsiella pneumoniae complex</taxon>
    </lineage>
</organism>
<gene>
    <name evidence="17" type="primary">murA_3</name>
    <name evidence="17" type="ORF">NCTC9140_07357</name>
</gene>
<protein>
    <recommendedName>
        <fullName evidence="12">UDP-N-acetylglucosamine 1-carboxyvinyltransferase</fullName>
        <ecNumber evidence="11">2.5.1.7</ecNumber>
    </recommendedName>
    <alternativeName>
        <fullName evidence="13">Enoylpyruvate transferase</fullName>
    </alternativeName>
    <alternativeName>
        <fullName evidence="14">UDP-N-acetylglucosamine enolpyruvyl transferase</fullName>
    </alternativeName>
</protein>
<keyword evidence="8" id="KW-0131">Cell cycle</keyword>
<comment type="pathway">
    <text evidence="2">Cell wall biogenesis; peptidoglycan biosynthesis.</text>
</comment>
<dbReference type="GO" id="GO:0071555">
    <property type="term" value="P:cell wall organization"/>
    <property type="evidence" value="ECO:0007669"/>
    <property type="project" value="UniProtKB-KW"/>
</dbReference>
<reference evidence="17 18" key="1">
    <citation type="submission" date="2018-06" db="EMBL/GenBank/DDBJ databases">
        <authorList>
            <consortium name="Pathogen Informatics"/>
            <person name="Doyle S."/>
        </authorList>
    </citation>
    <scope>NUCLEOTIDE SEQUENCE [LARGE SCALE GENOMIC DNA]</scope>
    <source>
        <strain evidence="17 18">NCTC9140</strain>
    </source>
</reference>
<comment type="subcellular location">
    <subcellularLocation>
        <location evidence="1">Cytoplasm</location>
    </subcellularLocation>
</comment>
<keyword evidence="4" id="KW-0132">Cell division</keyword>
<feature type="domain" description="Enolpyruvate transferase" evidence="16">
    <location>
        <begin position="6"/>
        <end position="97"/>
    </location>
</feature>
<keyword evidence="7" id="KW-0573">Peptidoglycan synthesis</keyword>
<dbReference type="InterPro" id="IPR001986">
    <property type="entry name" value="Enolpyruvate_Tfrase_dom"/>
</dbReference>
<evidence type="ECO:0000256" key="10">
    <source>
        <dbReference type="ARBA" id="ARBA00038367"/>
    </source>
</evidence>
<evidence type="ECO:0000256" key="3">
    <source>
        <dbReference type="ARBA" id="ARBA00022490"/>
    </source>
</evidence>
<evidence type="ECO:0000256" key="8">
    <source>
        <dbReference type="ARBA" id="ARBA00023306"/>
    </source>
</evidence>
<dbReference type="AlphaFoldDB" id="A0A377U108"/>
<dbReference type="InterPro" id="IPR013792">
    <property type="entry name" value="RNA3'P_cycl/enolpyr_Trfase_a/b"/>
</dbReference>
<evidence type="ECO:0000256" key="1">
    <source>
        <dbReference type="ARBA" id="ARBA00004496"/>
    </source>
</evidence>
<proteinExistence type="inferred from homology"/>
<dbReference type="GO" id="GO:0008760">
    <property type="term" value="F:UDP-N-acetylglucosamine 1-carboxyvinyltransferase activity"/>
    <property type="evidence" value="ECO:0007669"/>
    <property type="project" value="UniProtKB-EC"/>
</dbReference>
<dbReference type="InterPro" id="IPR036968">
    <property type="entry name" value="Enolpyruvate_Tfrase_sf"/>
</dbReference>
<evidence type="ECO:0000256" key="2">
    <source>
        <dbReference type="ARBA" id="ARBA00004752"/>
    </source>
</evidence>
<dbReference type="EMBL" id="UGKQ01000007">
    <property type="protein sequence ID" value="STS85522.1"/>
    <property type="molecule type" value="Genomic_DNA"/>
</dbReference>
<evidence type="ECO:0000256" key="5">
    <source>
        <dbReference type="ARBA" id="ARBA00022679"/>
    </source>
</evidence>
<keyword evidence="9" id="KW-0961">Cell wall biogenesis/degradation</keyword>
<evidence type="ECO:0000256" key="12">
    <source>
        <dbReference type="ARBA" id="ARBA00039754"/>
    </source>
</evidence>
<evidence type="ECO:0000256" key="14">
    <source>
        <dbReference type="ARBA" id="ARBA00042842"/>
    </source>
</evidence>
<evidence type="ECO:0000256" key="11">
    <source>
        <dbReference type="ARBA" id="ARBA00039108"/>
    </source>
</evidence>
<dbReference type="GO" id="GO:0051301">
    <property type="term" value="P:cell division"/>
    <property type="evidence" value="ECO:0007669"/>
    <property type="project" value="UniProtKB-KW"/>
</dbReference>
<evidence type="ECO:0000256" key="4">
    <source>
        <dbReference type="ARBA" id="ARBA00022618"/>
    </source>
</evidence>
<dbReference type="Gene3D" id="3.65.10.10">
    <property type="entry name" value="Enolpyruvate transferase domain"/>
    <property type="match status" value="2"/>
</dbReference>
<dbReference type="GO" id="GO:0005737">
    <property type="term" value="C:cytoplasm"/>
    <property type="evidence" value="ECO:0007669"/>
    <property type="project" value="UniProtKB-SubCell"/>
</dbReference>
<evidence type="ECO:0000256" key="6">
    <source>
        <dbReference type="ARBA" id="ARBA00022960"/>
    </source>
</evidence>
<dbReference type="GO" id="GO:0008360">
    <property type="term" value="P:regulation of cell shape"/>
    <property type="evidence" value="ECO:0007669"/>
    <property type="project" value="UniProtKB-KW"/>
</dbReference>
<evidence type="ECO:0000256" key="15">
    <source>
        <dbReference type="ARBA" id="ARBA00047527"/>
    </source>
</evidence>
<dbReference type="Pfam" id="PF00275">
    <property type="entry name" value="EPSP_synthase"/>
    <property type="match status" value="1"/>
</dbReference>
<evidence type="ECO:0000313" key="18">
    <source>
        <dbReference type="Proteomes" id="UP000254938"/>
    </source>
</evidence>
<dbReference type="PANTHER" id="PTHR43783:SF1">
    <property type="entry name" value="UDP-N-ACETYLGLUCOSAMINE 1-CARBOXYVINYLTRANSFERASE"/>
    <property type="match status" value="1"/>
</dbReference>
<keyword evidence="5 17" id="KW-0808">Transferase</keyword>
<keyword evidence="3" id="KW-0963">Cytoplasm</keyword>
<evidence type="ECO:0000313" key="17">
    <source>
        <dbReference type="EMBL" id="STS85522.1"/>
    </source>
</evidence>
<name>A0A377U108_KLEPN</name>
<evidence type="ECO:0000256" key="13">
    <source>
        <dbReference type="ARBA" id="ARBA00042443"/>
    </source>
</evidence>
<dbReference type="SUPFAM" id="SSF55205">
    <property type="entry name" value="EPT/RTPC-like"/>
    <property type="match status" value="1"/>
</dbReference>
<evidence type="ECO:0000256" key="9">
    <source>
        <dbReference type="ARBA" id="ARBA00023316"/>
    </source>
</evidence>
<comment type="similarity">
    <text evidence="10">Belongs to the EPSP synthase family. MurA subfamily.</text>
</comment>
<evidence type="ECO:0000256" key="7">
    <source>
        <dbReference type="ARBA" id="ARBA00022984"/>
    </source>
</evidence>
<sequence length="125" mass="14019">MDKFRVQGPTRLQGEVTISGAKNAALPILFSALLAEEPVEIQNVPKLKDIDTTMKLLSQLGAKVERNGSVWIDAGPVDVFCAPYDLVKTMRASIWALARWWHVSVRASFSAWRLRYRRASGRSAY</sequence>
<accession>A0A377U108</accession>
<dbReference type="PANTHER" id="PTHR43783">
    <property type="entry name" value="UDP-N-ACETYLGLUCOSAMINE 1-CARBOXYVINYLTRANSFERASE"/>
    <property type="match status" value="1"/>
</dbReference>
<dbReference type="EC" id="2.5.1.7" evidence="11"/>
<comment type="catalytic activity">
    <reaction evidence="15">
        <text>phosphoenolpyruvate + UDP-N-acetyl-alpha-D-glucosamine = UDP-N-acetyl-3-O-(1-carboxyvinyl)-alpha-D-glucosamine + phosphate</text>
        <dbReference type="Rhea" id="RHEA:18681"/>
        <dbReference type="ChEBI" id="CHEBI:43474"/>
        <dbReference type="ChEBI" id="CHEBI:57705"/>
        <dbReference type="ChEBI" id="CHEBI:58702"/>
        <dbReference type="ChEBI" id="CHEBI:68483"/>
        <dbReference type="EC" id="2.5.1.7"/>
    </reaction>
</comment>
<dbReference type="InterPro" id="IPR050068">
    <property type="entry name" value="MurA_subfamily"/>
</dbReference>